<feature type="transmembrane region" description="Helical" evidence="1">
    <location>
        <begin position="61"/>
        <end position="85"/>
    </location>
</feature>
<dbReference type="EMBL" id="CP073100">
    <property type="protein sequence ID" value="QUE51955.1"/>
    <property type="molecule type" value="Genomic_DNA"/>
</dbReference>
<reference evidence="2" key="1">
    <citation type="submission" date="2021-04" db="EMBL/GenBank/DDBJ databases">
        <title>Luteolibacter sp. 32A isolated from the skin of an Anderson's salamander (Ambystoma andersonii).</title>
        <authorList>
            <person name="Spergser J."/>
            <person name="Busse H.-J."/>
        </authorList>
    </citation>
    <scope>NUCLEOTIDE SEQUENCE</scope>
    <source>
        <strain evidence="2">32A</strain>
    </source>
</reference>
<name>A0A975PFL0_9BACT</name>
<sequence>MSERKVGWVVVILGLARAILHDRTMRRRFLGQLVMVALGMMAVGLWLIGGWLSKHILWFTLWWGGCALLTCFVMLFALYDALAVIREEREKIDRE</sequence>
<organism evidence="2 3">
    <name type="scientific">Luteolibacter ambystomatis</name>
    <dbReference type="NCBI Taxonomy" id="2824561"/>
    <lineage>
        <taxon>Bacteria</taxon>
        <taxon>Pseudomonadati</taxon>
        <taxon>Verrucomicrobiota</taxon>
        <taxon>Verrucomicrobiia</taxon>
        <taxon>Verrucomicrobiales</taxon>
        <taxon>Verrucomicrobiaceae</taxon>
        <taxon>Luteolibacter</taxon>
    </lineage>
</organism>
<keyword evidence="1" id="KW-1133">Transmembrane helix</keyword>
<protein>
    <submittedName>
        <fullName evidence="2">Uncharacterized protein</fullName>
    </submittedName>
</protein>
<keyword evidence="1" id="KW-0472">Membrane</keyword>
<feature type="transmembrane region" description="Helical" evidence="1">
    <location>
        <begin position="29"/>
        <end position="49"/>
    </location>
</feature>
<keyword evidence="3" id="KW-1185">Reference proteome</keyword>
<keyword evidence="1" id="KW-0812">Transmembrane</keyword>
<dbReference type="RefSeq" id="WP_211632307.1">
    <property type="nucleotide sequence ID" value="NZ_CP073100.1"/>
</dbReference>
<evidence type="ECO:0000256" key="1">
    <source>
        <dbReference type="SAM" id="Phobius"/>
    </source>
</evidence>
<evidence type="ECO:0000313" key="2">
    <source>
        <dbReference type="EMBL" id="QUE51955.1"/>
    </source>
</evidence>
<dbReference type="KEGG" id="lamb:KBB96_03475"/>
<accession>A0A975PFL0</accession>
<gene>
    <name evidence="2" type="ORF">KBB96_03475</name>
</gene>
<evidence type="ECO:0000313" key="3">
    <source>
        <dbReference type="Proteomes" id="UP000676169"/>
    </source>
</evidence>
<proteinExistence type="predicted"/>
<dbReference type="Proteomes" id="UP000676169">
    <property type="component" value="Chromosome"/>
</dbReference>
<dbReference type="AlphaFoldDB" id="A0A975PFL0"/>